<organism evidence="5 6">
    <name type="scientific">Photobacterium piscicola</name>
    <dbReference type="NCBI Taxonomy" id="1378299"/>
    <lineage>
        <taxon>Bacteria</taxon>
        <taxon>Pseudomonadati</taxon>
        <taxon>Pseudomonadota</taxon>
        <taxon>Gammaproteobacteria</taxon>
        <taxon>Vibrionales</taxon>
        <taxon>Vibrionaceae</taxon>
        <taxon>Photobacterium</taxon>
    </lineage>
</organism>
<sequence length="67" mass="8290">MASLFLTYIKEYMYQKNYAKRTVESYLYWIKNYILFHDKKHPDKLDNDDVEQFLSYLAYQLHSLNNN</sequence>
<keyword evidence="1" id="KW-0229">DNA integration</keyword>
<dbReference type="Proteomes" id="UP000189966">
    <property type="component" value="Unassembled WGS sequence"/>
</dbReference>
<dbReference type="RefSeq" id="WP_080157225.1">
    <property type="nucleotide sequence ID" value="NZ_FUZI01000003.1"/>
</dbReference>
<protein>
    <recommendedName>
        <fullName evidence="4">Core-binding (CB) domain-containing protein</fullName>
    </recommendedName>
</protein>
<feature type="domain" description="Core-binding (CB)" evidence="4">
    <location>
        <begin position="1"/>
        <end position="67"/>
    </location>
</feature>
<proteinExistence type="predicted"/>
<dbReference type="Pfam" id="PF13495">
    <property type="entry name" value="Phage_int_SAM_4"/>
    <property type="match status" value="1"/>
</dbReference>
<reference evidence="5 6" key="1">
    <citation type="submission" date="2017-02" db="EMBL/GenBank/DDBJ databases">
        <authorList>
            <person name="Peterson S.W."/>
        </authorList>
    </citation>
    <scope>NUCLEOTIDE SEQUENCE [LARGE SCALE GENOMIC DNA]</scope>
    <source>
        <strain evidence="6">type strain: NCCB 100098</strain>
    </source>
</reference>
<gene>
    <name evidence="5" type="ORF">CZ809_01843</name>
</gene>
<keyword evidence="2 3" id="KW-0238">DNA-binding</keyword>
<evidence type="ECO:0000259" key="4">
    <source>
        <dbReference type="PROSITE" id="PS51900"/>
    </source>
</evidence>
<dbReference type="AlphaFoldDB" id="A0A1T5HZS4"/>
<evidence type="ECO:0000256" key="1">
    <source>
        <dbReference type="ARBA" id="ARBA00022908"/>
    </source>
</evidence>
<dbReference type="PROSITE" id="PS51900">
    <property type="entry name" value="CB"/>
    <property type="match status" value="1"/>
</dbReference>
<evidence type="ECO:0000313" key="6">
    <source>
        <dbReference type="Proteomes" id="UP000189966"/>
    </source>
</evidence>
<dbReference type="OrthoDB" id="9801717at2"/>
<dbReference type="GO" id="GO:0003677">
    <property type="term" value="F:DNA binding"/>
    <property type="evidence" value="ECO:0007669"/>
    <property type="project" value="UniProtKB-UniRule"/>
</dbReference>
<evidence type="ECO:0000256" key="2">
    <source>
        <dbReference type="ARBA" id="ARBA00023125"/>
    </source>
</evidence>
<dbReference type="InterPro" id="IPR044068">
    <property type="entry name" value="CB"/>
</dbReference>
<accession>A0A1T5HZS4</accession>
<dbReference type="EMBL" id="FUZI01000003">
    <property type="protein sequence ID" value="SKC32327.1"/>
    <property type="molecule type" value="Genomic_DNA"/>
</dbReference>
<dbReference type="Gene3D" id="1.10.150.130">
    <property type="match status" value="1"/>
</dbReference>
<name>A0A1T5HZS4_9GAMM</name>
<dbReference type="InterPro" id="IPR010998">
    <property type="entry name" value="Integrase_recombinase_N"/>
</dbReference>
<dbReference type="GO" id="GO:0015074">
    <property type="term" value="P:DNA integration"/>
    <property type="evidence" value="ECO:0007669"/>
    <property type="project" value="UniProtKB-KW"/>
</dbReference>
<dbReference type="InterPro" id="IPR004107">
    <property type="entry name" value="Integrase_SAM-like_N"/>
</dbReference>
<evidence type="ECO:0000256" key="3">
    <source>
        <dbReference type="PROSITE-ProRule" id="PRU01248"/>
    </source>
</evidence>
<evidence type="ECO:0000313" key="5">
    <source>
        <dbReference type="EMBL" id="SKC32327.1"/>
    </source>
</evidence>